<protein>
    <submittedName>
        <fullName evidence="1">Uncharacterized protein</fullName>
    </submittedName>
</protein>
<dbReference type="EMBL" id="MFLL01000014">
    <property type="protein sequence ID" value="OGG69339.1"/>
    <property type="molecule type" value="Genomic_DNA"/>
</dbReference>
<gene>
    <name evidence="1" type="ORF">A3C20_02710</name>
</gene>
<evidence type="ECO:0000313" key="1">
    <source>
        <dbReference type="EMBL" id="OGG69339.1"/>
    </source>
</evidence>
<sequence length="72" mass="8234">MPTGKSKAPKSGEKSGTPSFKTFCENFRELTEADLNDPIVQAELLRIEGDKHFPRRIRDLARKFIRTRAKTT</sequence>
<accession>A0A1F6E6L4</accession>
<comment type="caution">
    <text evidence="1">The sequence shown here is derived from an EMBL/GenBank/DDBJ whole genome shotgun (WGS) entry which is preliminary data.</text>
</comment>
<organism evidence="1 2">
    <name type="scientific">Candidatus Kaiserbacteria bacterium RIFCSPHIGHO2_02_FULL_55_25</name>
    <dbReference type="NCBI Taxonomy" id="1798498"/>
    <lineage>
        <taxon>Bacteria</taxon>
        <taxon>Candidatus Kaiseribacteriota</taxon>
    </lineage>
</organism>
<name>A0A1F6E6L4_9BACT</name>
<dbReference type="AlphaFoldDB" id="A0A1F6E6L4"/>
<dbReference type="Proteomes" id="UP000176914">
    <property type="component" value="Unassembled WGS sequence"/>
</dbReference>
<reference evidence="1 2" key="1">
    <citation type="journal article" date="2016" name="Nat. Commun.">
        <title>Thousands of microbial genomes shed light on interconnected biogeochemical processes in an aquifer system.</title>
        <authorList>
            <person name="Anantharaman K."/>
            <person name="Brown C.T."/>
            <person name="Hug L.A."/>
            <person name="Sharon I."/>
            <person name="Castelle C.J."/>
            <person name="Probst A.J."/>
            <person name="Thomas B.C."/>
            <person name="Singh A."/>
            <person name="Wilkins M.J."/>
            <person name="Karaoz U."/>
            <person name="Brodie E.L."/>
            <person name="Williams K.H."/>
            <person name="Hubbard S.S."/>
            <person name="Banfield J.F."/>
        </authorList>
    </citation>
    <scope>NUCLEOTIDE SEQUENCE [LARGE SCALE GENOMIC DNA]</scope>
</reference>
<proteinExistence type="predicted"/>
<evidence type="ECO:0000313" key="2">
    <source>
        <dbReference type="Proteomes" id="UP000176914"/>
    </source>
</evidence>